<accession>A0ABP7HN97</accession>
<proteinExistence type="predicted"/>
<comment type="caution">
    <text evidence="2">The sequence shown here is derived from an EMBL/GenBank/DDBJ whole genome shotgun (WGS) entry which is preliminary data.</text>
</comment>
<keyword evidence="1" id="KW-0472">Membrane</keyword>
<evidence type="ECO:0000256" key="1">
    <source>
        <dbReference type="SAM" id="Phobius"/>
    </source>
</evidence>
<evidence type="ECO:0000313" key="3">
    <source>
        <dbReference type="Proteomes" id="UP001501009"/>
    </source>
</evidence>
<dbReference type="RefSeq" id="WP_275780110.1">
    <property type="nucleotide sequence ID" value="NZ_BAABDE010000016.1"/>
</dbReference>
<name>A0ABP7HN97_9ACTN</name>
<dbReference type="Proteomes" id="UP001501009">
    <property type="component" value="Unassembled WGS sequence"/>
</dbReference>
<sequence length="88" mass="9689">MLDPFSVAALIRAATRDDASIPRLPRNETRIASAWTVTVQASVFLAVVVLPLILILGWWTAPATAAVVAGLMATMRQSRCFYQRFRLS</sequence>
<reference evidence="3" key="1">
    <citation type="journal article" date="2019" name="Int. J. Syst. Evol. Microbiol.">
        <title>The Global Catalogue of Microorganisms (GCM) 10K type strain sequencing project: providing services to taxonomists for standard genome sequencing and annotation.</title>
        <authorList>
            <consortium name="The Broad Institute Genomics Platform"/>
            <consortium name="The Broad Institute Genome Sequencing Center for Infectious Disease"/>
            <person name="Wu L."/>
            <person name="Ma J."/>
        </authorList>
    </citation>
    <scope>NUCLEOTIDE SEQUENCE [LARGE SCALE GENOMIC DNA]</scope>
    <source>
        <strain evidence="3">JCM 17138</strain>
    </source>
</reference>
<feature type="transmembrane region" description="Helical" evidence="1">
    <location>
        <begin position="56"/>
        <end position="75"/>
    </location>
</feature>
<keyword evidence="1" id="KW-1133">Transmembrane helix</keyword>
<organism evidence="2 3">
    <name type="scientific">Streptomyces coacervatus</name>
    <dbReference type="NCBI Taxonomy" id="647381"/>
    <lineage>
        <taxon>Bacteria</taxon>
        <taxon>Bacillati</taxon>
        <taxon>Actinomycetota</taxon>
        <taxon>Actinomycetes</taxon>
        <taxon>Kitasatosporales</taxon>
        <taxon>Streptomycetaceae</taxon>
        <taxon>Streptomyces</taxon>
    </lineage>
</organism>
<gene>
    <name evidence="2" type="ORF">GCM10022403_034980</name>
</gene>
<keyword evidence="1" id="KW-0812">Transmembrane</keyword>
<dbReference type="EMBL" id="BAABDE010000016">
    <property type="protein sequence ID" value="GAA3798124.1"/>
    <property type="molecule type" value="Genomic_DNA"/>
</dbReference>
<keyword evidence="3" id="KW-1185">Reference proteome</keyword>
<evidence type="ECO:0000313" key="2">
    <source>
        <dbReference type="EMBL" id="GAA3798124.1"/>
    </source>
</evidence>
<protein>
    <submittedName>
        <fullName evidence="2">Uncharacterized protein</fullName>
    </submittedName>
</protein>